<dbReference type="NCBIfam" id="TIGR01376">
    <property type="entry name" value="POMP_repeat"/>
    <property type="match status" value="2"/>
</dbReference>
<name>A0A8T3VS09_METOL</name>
<evidence type="ECO:0000256" key="8">
    <source>
        <dbReference type="ARBA" id="ARBA00023237"/>
    </source>
</evidence>
<dbReference type="Gene3D" id="1.10.101.10">
    <property type="entry name" value="PGBD-like superfamily/PGBD"/>
    <property type="match status" value="1"/>
</dbReference>
<comment type="caution">
    <text evidence="10">The sequence shown here is derived from an EMBL/GenBank/DDBJ whole genome shotgun (WGS) entry which is preliminary data.</text>
</comment>
<dbReference type="InterPro" id="IPR012334">
    <property type="entry name" value="Pectin_lyas_fold"/>
</dbReference>
<dbReference type="InterPro" id="IPR002477">
    <property type="entry name" value="Peptidoglycan-bd-like"/>
</dbReference>
<dbReference type="InterPro" id="IPR036366">
    <property type="entry name" value="PGBDSf"/>
</dbReference>
<evidence type="ECO:0000256" key="7">
    <source>
        <dbReference type="ARBA" id="ARBA00023136"/>
    </source>
</evidence>
<accession>A0A8T3VS09</accession>
<evidence type="ECO:0000256" key="3">
    <source>
        <dbReference type="ARBA" id="ARBA00004613"/>
    </source>
</evidence>
<reference evidence="10" key="1">
    <citation type="submission" date="2019-04" db="EMBL/GenBank/DDBJ databases">
        <title>Evolution of Biomass-Degrading Anaerobic Consortia Revealed by Metagenomics.</title>
        <authorList>
            <person name="Peng X."/>
        </authorList>
    </citation>
    <scope>NUCLEOTIDE SEQUENCE</scope>
    <source>
        <strain evidence="10">SIG14</strain>
    </source>
</reference>
<evidence type="ECO:0000313" key="11">
    <source>
        <dbReference type="Proteomes" id="UP000732619"/>
    </source>
</evidence>
<evidence type="ECO:0000256" key="4">
    <source>
        <dbReference type="ARBA" id="ARBA00010116"/>
    </source>
</evidence>
<keyword evidence="7" id="KW-0472">Membrane</keyword>
<feature type="domain" description="Big-1" evidence="9">
    <location>
        <begin position="798"/>
        <end position="883"/>
    </location>
</feature>
<evidence type="ECO:0000256" key="1">
    <source>
        <dbReference type="ARBA" id="ARBA00004196"/>
    </source>
</evidence>
<dbReference type="SUPFAM" id="SSF49373">
    <property type="entry name" value="Invasin/intimin cell-adhesion fragments"/>
    <property type="match status" value="1"/>
</dbReference>
<dbReference type="InterPro" id="IPR008964">
    <property type="entry name" value="Invasin/intimin_cell_adhesion"/>
</dbReference>
<dbReference type="GO" id="GO:0005576">
    <property type="term" value="C:extracellular region"/>
    <property type="evidence" value="ECO:0007669"/>
    <property type="project" value="UniProtKB-SubCell"/>
</dbReference>
<dbReference type="InterPro" id="IPR006626">
    <property type="entry name" value="PbH1"/>
</dbReference>
<dbReference type="PANTHER" id="PTHR11319">
    <property type="entry name" value="G PROTEIN-COUPLED RECEPTOR-RELATED"/>
    <property type="match status" value="1"/>
</dbReference>
<comment type="similarity">
    <text evidence="4">Belongs to the intimin/invasin family.</text>
</comment>
<proteinExistence type="inferred from homology"/>
<sequence length="969" mass="104746">MNIKRYLYIVLIFLVLVSLSAVSAADDNANGIISVDDNDELILDEAIDDDVSSANNNYDEELILETPADDLVGSENDATPLKEGATGSFSDLNKLINEDYSSNDTITLSSNYKYSDGDDDFVHGIWIGRGVTIDGNGFTLDGSNSARMFNVNTNNEVIFKNINFINGHATGGMSVSLLSGGAIKFSPDSTNNKVINCNFTNNTAENDGGAIYGHGGTAINCTFTQNTAKIVYGGALFDYNAINCTFIQNTAKYGGAIYNAAATNCTFINNTAQGAGAMLMGTAVLCRFVEDSDTTSDTNIITPTFSVSDLTTVYNSGDKLLFNLTANNVNYDGFDTVIKIYKGETLINTIHSLSGSDNGWVVDLPLGTYKSVLSLESHPDVEPVDAALTVTTDGTTFTDLNELINGNTNDTITLDKNYTYNPEIDSEFKNGVKIYRTVTIIGNGYTINGAGQARILDLQQGKTTLKNITFKNGSQSYFFGGGAIRCVALVEITNCTFINNGAPSGGAVQLQGWDNVISDCVFIGNTAGQGGAIQLSAAAYNTITRCVFYDNDIFASQADGCEINNNIFFNSSITFDWTQNYNIDNNWFGNNATNYDEMPVQEDYNIKSWLFLNATATPDTISIIDVSDILFKLHVYNPTSGEISDYNQGLLYPVKLAVTATNGNLDKDTVKLGEAITFEPSALGTGSLTASIENAYMSITITVKKIQTEITGNAITATYNVNKDLLITLKDSNGNALSGVNVTVDLNGAKTYVTDSNGQVKVPTKGLAPKTYMAKVTFNGDTNYDKSTLDVKVTVNKASAELAASAKTFKFEDKTKKYAVTLKDNNGNALKNKKVSLKVNGKTYTATTNSKGVATFKLSELTKKGTYSAVVTYAGDKYYNKTTKKAKITVKAPAWKTVAKGSKDKATVKKIQRALKKNRYYLTYKGHYLKIDGIYDSCTVRSVKQFQKAKGLKVTGKVDEKTAKKLKLI</sequence>
<dbReference type="Pfam" id="PF01471">
    <property type="entry name" value="PG_binding_1"/>
    <property type="match status" value="1"/>
</dbReference>
<gene>
    <name evidence="10" type="ORF">E7Z75_06585</name>
</gene>
<dbReference type="Gene3D" id="2.160.20.10">
    <property type="entry name" value="Single-stranded right-handed beta-helix, Pectin lyase-like"/>
    <property type="match status" value="1"/>
</dbReference>
<evidence type="ECO:0000313" key="10">
    <source>
        <dbReference type="EMBL" id="MBE6512790.1"/>
    </source>
</evidence>
<dbReference type="Gene3D" id="2.60.40.10">
    <property type="entry name" value="Immunoglobulins"/>
    <property type="match status" value="2"/>
</dbReference>
<dbReference type="AlphaFoldDB" id="A0A8T3VS09"/>
<evidence type="ECO:0000256" key="6">
    <source>
        <dbReference type="ARBA" id="ARBA00022729"/>
    </source>
</evidence>
<dbReference type="InterPro" id="IPR036365">
    <property type="entry name" value="PGBD-like_sf"/>
</dbReference>
<keyword evidence="6" id="KW-0732">Signal</keyword>
<evidence type="ECO:0000259" key="9">
    <source>
        <dbReference type="SMART" id="SM00634"/>
    </source>
</evidence>
<dbReference type="Proteomes" id="UP000732619">
    <property type="component" value="Unassembled WGS sequence"/>
</dbReference>
<comment type="subcellular location">
    <subcellularLocation>
        <location evidence="1">Cell envelope</location>
    </subcellularLocation>
    <subcellularLocation>
        <location evidence="2">Cell outer membrane</location>
    </subcellularLocation>
    <subcellularLocation>
        <location evidence="3">Secreted</location>
    </subcellularLocation>
</comment>
<dbReference type="SUPFAM" id="SSF47090">
    <property type="entry name" value="PGBD-like"/>
    <property type="match status" value="1"/>
</dbReference>
<dbReference type="PANTHER" id="PTHR11319:SF35">
    <property type="entry name" value="OUTER MEMBRANE PROTEIN PMPC-RELATED"/>
    <property type="match status" value="1"/>
</dbReference>
<dbReference type="InterPro" id="IPR003368">
    <property type="entry name" value="POMP_repeat"/>
</dbReference>
<keyword evidence="5" id="KW-0964">Secreted</keyword>
<evidence type="ECO:0000256" key="5">
    <source>
        <dbReference type="ARBA" id="ARBA00022525"/>
    </source>
</evidence>
<keyword evidence="8" id="KW-0998">Cell outer membrane</keyword>
<dbReference type="Pfam" id="PF02415">
    <property type="entry name" value="Chlam_PMP"/>
    <property type="match status" value="3"/>
</dbReference>
<feature type="domain" description="Big-1" evidence="9">
    <location>
        <begin position="704"/>
        <end position="788"/>
    </location>
</feature>
<evidence type="ECO:0000256" key="2">
    <source>
        <dbReference type="ARBA" id="ARBA00004442"/>
    </source>
</evidence>
<protein>
    <recommendedName>
        <fullName evidence="9">Big-1 domain-containing protein</fullName>
    </recommendedName>
</protein>
<dbReference type="InterPro" id="IPR013783">
    <property type="entry name" value="Ig-like_fold"/>
</dbReference>
<dbReference type="EMBL" id="SUTG01000030">
    <property type="protein sequence ID" value="MBE6512790.1"/>
    <property type="molecule type" value="Genomic_DNA"/>
</dbReference>
<dbReference type="SMART" id="SM00634">
    <property type="entry name" value="BID_1"/>
    <property type="match status" value="2"/>
</dbReference>
<dbReference type="SUPFAM" id="SSF51126">
    <property type="entry name" value="Pectin lyase-like"/>
    <property type="match status" value="2"/>
</dbReference>
<organism evidence="10 11">
    <name type="scientific">Methanobrevibacter olleyae</name>
    <dbReference type="NCBI Taxonomy" id="294671"/>
    <lineage>
        <taxon>Archaea</taxon>
        <taxon>Methanobacteriati</taxon>
        <taxon>Methanobacteriota</taxon>
        <taxon>Methanomada group</taxon>
        <taxon>Methanobacteria</taxon>
        <taxon>Methanobacteriales</taxon>
        <taxon>Methanobacteriaceae</taxon>
        <taxon>Methanobrevibacter</taxon>
    </lineage>
</organism>
<dbReference type="SMART" id="SM00710">
    <property type="entry name" value="PbH1"/>
    <property type="match status" value="6"/>
</dbReference>
<dbReference type="InterPro" id="IPR011050">
    <property type="entry name" value="Pectin_lyase_fold/virulence"/>
</dbReference>
<dbReference type="InterPro" id="IPR003344">
    <property type="entry name" value="Big_1_dom"/>
</dbReference>